<dbReference type="Gene3D" id="2.40.128.90">
    <property type="entry name" value="OMPT-like"/>
    <property type="match status" value="1"/>
</dbReference>
<dbReference type="KEGG" id="ppd:Ppro_2085"/>
<dbReference type="GO" id="GO:0004190">
    <property type="term" value="F:aspartic-type endopeptidase activity"/>
    <property type="evidence" value="ECO:0007669"/>
    <property type="project" value="InterPro"/>
</dbReference>
<gene>
    <name evidence="1" type="ordered locus">Ppro_2085</name>
</gene>
<evidence type="ECO:0000313" key="1">
    <source>
        <dbReference type="EMBL" id="ABK99693.1"/>
    </source>
</evidence>
<proteinExistence type="predicted"/>
<dbReference type="EMBL" id="CP000482">
    <property type="protein sequence ID" value="ABK99693.1"/>
    <property type="molecule type" value="Genomic_DNA"/>
</dbReference>
<dbReference type="STRING" id="338966.Ppro_2085"/>
<protein>
    <recommendedName>
        <fullName evidence="3">Protochlamydia outer membrane protein domain-containing protein</fullName>
    </recommendedName>
</protein>
<organism evidence="1 2">
    <name type="scientific">Pelobacter propionicus (strain DSM 2379 / NBRC 103807 / OttBd1)</name>
    <dbReference type="NCBI Taxonomy" id="338966"/>
    <lineage>
        <taxon>Bacteria</taxon>
        <taxon>Pseudomonadati</taxon>
        <taxon>Thermodesulfobacteriota</taxon>
        <taxon>Desulfuromonadia</taxon>
        <taxon>Desulfuromonadales</taxon>
        <taxon>Desulfuromonadaceae</taxon>
        <taxon>Pelobacter</taxon>
    </lineage>
</organism>
<evidence type="ECO:0000313" key="2">
    <source>
        <dbReference type="Proteomes" id="UP000006732"/>
    </source>
</evidence>
<dbReference type="AlphaFoldDB" id="A1AQS3"/>
<dbReference type="SUPFAM" id="SSF69917">
    <property type="entry name" value="OMPT-like"/>
    <property type="match status" value="1"/>
</dbReference>
<dbReference type="Proteomes" id="UP000006732">
    <property type="component" value="Chromosome"/>
</dbReference>
<dbReference type="GO" id="GO:0006508">
    <property type="term" value="P:proteolysis"/>
    <property type="evidence" value="ECO:0007669"/>
    <property type="project" value="InterPro"/>
</dbReference>
<keyword evidence="2" id="KW-1185">Reference proteome</keyword>
<dbReference type="InterPro" id="IPR053724">
    <property type="entry name" value="OMP_A26_sf"/>
</dbReference>
<dbReference type="OrthoDB" id="5504304at2"/>
<name>A1AQS3_PELPD</name>
<dbReference type="Pfam" id="PF01278">
    <property type="entry name" value="Omptin"/>
    <property type="match status" value="1"/>
</dbReference>
<sequence length="333" mass="37659">MIKTPDNDRLGISLAAPLLVHSLFLLAVLAASPLCAAESDGLTSLTPYLSLGAKTKRLFNSHTSYEFGNPLPPHQKPFSRLEFPLDSWWGGAELRANYRRLSIGVEALRNLNGDVDGMMKDSDWDDDLRPDVRTIYSESKCRMEPSYMVRGDMDLEVADRIGLPLWVSLRPLIGFRWQSFHLVTHDGVQYEEGGSIALPGDGISFWQTYWQYFIGLRSDIDLGRLLDVGGLNLLMQLDWAYVEGDNSDHHLLRTGKRYTYENTHGDAWHASLGLRKSLYDSLSLAVEAEYLRLKTTGSHRIVNDDIGLDYTWSHGVKVWSQQASVSVSLEYRF</sequence>
<dbReference type="eggNOG" id="COG4571">
    <property type="taxonomic scope" value="Bacteria"/>
</dbReference>
<dbReference type="HOGENOM" id="CLU_836075_0_0_7"/>
<evidence type="ECO:0008006" key="3">
    <source>
        <dbReference type="Google" id="ProtNLM"/>
    </source>
</evidence>
<reference evidence="1 2" key="1">
    <citation type="submission" date="2006-10" db="EMBL/GenBank/DDBJ databases">
        <title>Complete sequence of chromosome of Pelobacter propionicus DSM 2379.</title>
        <authorList>
            <consortium name="US DOE Joint Genome Institute"/>
            <person name="Copeland A."/>
            <person name="Lucas S."/>
            <person name="Lapidus A."/>
            <person name="Barry K."/>
            <person name="Detter J.C."/>
            <person name="Glavina del Rio T."/>
            <person name="Hammon N."/>
            <person name="Israni S."/>
            <person name="Dalin E."/>
            <person name="Tice H."/>
            <person name="Pitluck S."/>
            <person name="Saunders E."/>
            <person name="Brettin T."/>
            <person name="Bruce D."/>
            <person name="Han C."/>
            <person name="Tapia R."/>
            <person name="Schmutz J."/>
            <person name="Larimer F."/>
            <person name="Land M."/>
            <person name="Hauser L."/>
            <person name="Kyrpides N."/>
            <person name="Kim E."/>
            <person name="Lovley D."/>
            <person name="Richardson P."/>
        </authorList>
    </citation>
    <scope>NUCLEOTIDE SEQUENCE [LARGE SCALE GENOMIC DNA]</scope>
    <source>
        <strain evidence="2">DSM 2379 / NBRC 103807 / OttBd1</strain>
    </source>
</reference>
<dbReference type="InterPro" id="IPR020080">
    <property type="entry name" value="OM_adhesin/peptidase_omptin"/>
</dbReference>
<dbReference type="GO" id="GO:0009279">
    <property type="term" value="C:cell outer membrane"/>
    <property type="evidence" value="ECO:0007669"/>
    <property type="project" value="InterPro"/>
</dbReference>
<dbReference type="InterPro" id="IPR000036">
    <property type="entry name" value="Peptidase_A26_omptin"/>
</dbReference>
<dbReference type="RefSeq" id="WP_011735959.1">
    <property type="nucleotide sequence ID" value="NC_008609.1"/>
</dbReference>
<accession>A1AQS3</accession>